<dbReference type="CDD" id="cd00067">
    <property type="entry name" value="GAL4"/>
    <property type="match status" value="1"/>
</dbReference>
<keyword evidence="5" id="KW-0539">Nucleus</keyword>
<dbReference type="SMART" id="SM00066">
    <property type="entry name" value="GAL4"/>
    <property type="match status" value="1"/>
</dbReference>
<evidence type="ECO:0000256" key="6">
    <source>
        <dbReference type="SAM" id="MobiDB-lite"/>
    </source>
</evidence>
<keyword evidence="9" id="KW-1185">Reference proteome</keyword>
<proteinExistence type="predicted"/>
<dbReference type="PROSITE" id="PS00463">
    <property type="entry name" value="ZN2_CY6_FUNGAL_1"/>
    <property type="match status" value="1"/>
</dbReference>
<dbReference type="SUPFAM" id="SSF57701">
    <property type="entry name" value="Zn2/Cys6 DNA-binding domain"/>
    <property type="match status" value="1"/>
</dbReference>
<evidence type="ECO:0000313" key="8">
    <source>
        <dbReference type="EMBL" id="KAL2787562.1"/>
    </source>
</evidence>
<protein>
    <recommendedName>
        <fullName evidence="7">Zn(2)-C6 fungal-type domain-containing protein</fullName>
    </recommendedName>
</protein>
<dbReference type="Pfam" id="PF04082">
    <property type="entry name" value="Fungal_trans"/>
    <property type="match status" value="1"/>
</dbReference>
<dbReference type="InterPro" id="IPR036864">
    <property type="entry name" value="Zn2-C6_fun-type_DNA-bd_sf"/>
</dbReference>
<sequence length="699" mass="77838">MPPRDPSERRSHRVSKRVTKACRRCRDQKIRCTGSDPCDQCNKRNYTCHFDSQSERVLVTRRYINDLHERLAALQRRASASRNPSPQRPIEPACEATPATAGGTVVPPENEPAISTHDGRAAKAPLTNPLAFHITDWVPNALGKPVFMGTSSTWAFGRRVLGMTHERLSGTSLVPNPDELLFDDHVYKLKWDGNKATSSQSPFDVSNLPTADFAKYLISSVKFHCGQLFFLFEEDRFMAKYATFQQNPEAEARASPLWFCHYLLLLAFGKSFVVQSARSKTPPGAEHFVQAMQCMPDFSFYRGDPVESIQVLCCAALYLQCIHSRAPAYRMIGTALRLALEHGMYTEMHGICLDEPYVHRCSLIWWTVYVLERRMSSLLGVPMGISEDSVSATFAPMSSRIHGLNVLEMHVMLCRILAKIDLTVYGTEGKLDSRYLSATQSVLRDIATVTEQLNATFELYTNGTMGSTSRNRPTYISSNTRYNPRTILCIILTVRPLLYIFLQSKLGQSDPTLLDWLQSGTVKSLLHICVESSQQILRILCTLQEQGLLETFLPFDMDAAYTSTLPLLMAAAIDPSLLPDHSPWSQRAYGVLREMQTRGNLSAGLMKCELQRLDEELAQLLAIPLTMNSSTTLSAAGPSRAIETDPLLSQASAGPSEQMDYGVETGFGAHFELSPGQLIDLANSLDLNSLAWPLDGFGV</sequence>
<accession>A0ABR4FWC7</accession>
<dbReference type="InterPro" id="IPR001138">
    <property type="entry name" value="Zn2Cys6_DnaBD"/>
</dbReference>
<dbReference type="PANTHER" id="PTHR46910:SF32">
    <property type="entry name" value="TRANSCRIPTION FACTOR DOMAIN-CONTAINING PROTEIN-RELATED"/>
    <property type="match status" value="1"/>
</dbReference>
<evidence type="ECO:0000256" key="1">
    <source>
        <dbReference type="ARBA" id="ARBA00022723"/>
    </source>
</evidence>
<comment type="caution">
    <text evidence="8">The sequence shown here is derived from an EMBL/GenBank/DDBJ whole genome shotgun (WGS) entry which is preliminary data.</text>
</comment>
<dbReference type="EMBL" id="JBFTWV010000094">
    <property type="protein sequence ID" value="KAL2787562.1"/>
    <property type="molecule type" value="Genomic_DNA"/>
</dbReference>
<dbReference type="Proteomes" id="UP001610563">
    <property type="component" value="Unassembled WGS sequence"/>
</dbReference>
<keyword evidence="2" id="KW-0805">Transcription regulation</keyword>
<name>A0ABR4FWC7_9EURO</name>
<evidence type="ECO:0000259" key="7">
    <source>
        <dbReference type="PROSITE" id="PS50048"/>
    </source>
</evidence>
<evidence type="ECO:0000256" key="3">
    <source>
        <dbReference type="ARBA" id="ARBA00023125"/>
    </source>
</evidence>
<dbReference type="InterPro" id="IPR050987">
    <property type="entry name" value="AtrR-like"/>
</dbReference>
<feature type="region of interest" description="Disordered" evidence="6">
    <location>
        <begin position="76"/>
        <end position="101"/>
    </location>
</feature>
<dbReference type="PANTHER" id="PTHR46910">
    <property type="entry name" value="TRANSCRIPTION FACTOR PDR1"/>
    <property type="match status" value="1"/>
</dbReference>
<dbReference type="Pfam" id="PF00172">
    <property type="entry name" value="Zn_clus"/>
    <property type="match status" value="1"/>
</dbReference>
<dbReference type="PROSITE" id="PS50048">
    <property type="entry name" value="ZN2_CY6_FUNGAL_2"/>
    <property type="match status" value="1"/>
</dbReference>
<keyword evidence="3" id="KW-0238">DNA-binding</keyword>
<evidence type="ECO:0000256" key="5">
    <source>
        <dbReference type="ARBA" id="ARBA00023242"/>
    </source>
</evidence>
<evidence type="ECO:0000256" key="2">
    <source>
        <dbReference type="ARBA" id="ARBA00023015"/>
    </source>
</evidence>
<dbReference type="SMART" id="SM00906">
    <property type="entry name" value="Fungal_trans"/>
    <property type="match status" value="1"/>
</dbReference>
<organism evidence="8 9">
    <name type="scientific">Aspergillus keveii</name>
    <dbReference type="NCBI Taxonomy" id="714993"/>
    <lineage>
        <taxon>Eukaryota</taxon>
        <taxon>Fungi</taxon>
        <taxon>Dikarya</taxon>
        <taxon>Ascomycota</taxon>
        <taxon>Pezizomycotina</taxon>
        <taxon>Eurotiomycetes</taxon>
        <taxon>Eurotiomycetidae</taxon>
        <taxon>Eurotiales</taxon>
        <taxon>Aspergillaceae</taxon>
        <taxon>Aspergillus</taxon>
        <taxon>Aspergillus subgen. Nidulantes</taxon>
    </lineage>
</organism>
<keyword evidence="1" id="KW-0479">Metal-binding</keyword>
<dbReference type="InterPro" id="IPR007219">
    <property type="entry name" value="XnlR_reg_dom"/>
</dbReference>
<evidence type="ECO:0000313" key="9">
    <source>
        <dbReference type="Proteomes" id="UP001610563"/>
    </source>
</evidence>
<evidence type="ECO:0000256" key="4">
    <source>
        <dbReference type="ARBA" id="ARBA00023163"/>
    </source>
</evidence>
<gene>
    <name evidence="8" type="ORF">BJX66DRAFT_341093</name>
</gene>
<reference evidence="8 9" key="1">
    <citation type="submission" date="2024-07" db="EMBL/GenBank/DDBJ databases">
        <title>Section-level genome sequencing and comparative genomics of Aspergillus sections Usti and Cavernicolus.</title>
        <authorList>
            <consortium name="Lawrence Berkeley National Laboratory"/>
            <person name="Nybo J.L."/>
            <person name="Vesth T.C."/>
            <person name="Theobald S."/>
            <person name="Frisvad J.C."/>
            <person name="Larsen T.O."/>
            <person name="Kjaerboelling I."/>
            <person name="Rothschild-Mancinelli K."/>
            <person name="Lyhne E.K."/>
            <person name="Kogle M.E."/>
            <person name="Barry K."/>
            <person name="Clum A."/>
            <person name="Na H."/>
            <person name="Ledsgaard L."/>
            <person name="Lin J."/>
            <person name="Lipzen A."/>
            <person name="Kuo A."/>
            <person name="Riley R."/>
            <person name="Mondo S."/>
            <person name="Labutti K."/>
            <person name="Haridas S."/>
            <person name="Pangalinan J."/>
            <person name="Salamov A.A."/>
            <person name="Simmons B.A."/>
            <person name="Magnuson J.K."/>
            <person name="Chen J."/>
            <person name="Drula E."/>
            <person name="Henrissat B."/>
            <person name="Wiebenga A."/>
            <person name="Lubbers R.J."/>
            <person name="Gomes A.C."/>
            <person name="Makela M.R."/>
            <person name="Stajich J."/>
            <person name="Grigoriev I.V."/>
            <person name="Mortensen U.H."/>
            <person name="De Vries R.P."/>
            <person name="Baker S.E."/>
            <person name="Andersen M.R."/>
        </authorList>
    </citation>
    <scope>NUCLEOTIDE SEQUENCE [LARGE SCALE GENOMIC DNA]</scope>
    <source>
        <strain evidence="8 9">CBS 209.92</strain>
    </source>
</reference>
<dbReference type="CDD" id="cd12148">
    <property type="entry name" value="fungal_TF_MHR"/>
    <property type="match status" value="1"/>
</dbReference>
<keyword evidence="4" id="KW-0804">Transcription</keyword>
<feature type="domain" description="Zn(2)-C6 fungal-type" evidence="7">
    <location>
        <begin position="21"/>
        <end position="50"/>
    </location>
</feature>
<dbReference type="Gene3D" id="4.10.240.10">
    <property type="entry name" value="Zn(2)-C6 fungal-type DNA-binding domain"/>
    <property type="match status" value="1"/>
</dbReference>